<evidence type="ECO:0000313" key="5">
    <source>
        <dbReference type="Proteomes" id="UP000327044"/>
    </source>
</evidence>
<dbReference type="Pfam" id="PF06294">
    <property type="entry name" value="CH_2"/>
    <property type="match status" value="1"/>
</dbReference>
<reference evidence="4 5" key="2">
    <citation type="journal article" date="2018" name="Elife">
        <title>Firefly genomes illuminate parallel origins of bioluminescence in beetles.</title>
        <authorList>
            <person name="Fallon T.R."/>
            <person name="Lower S.E."/>
            <person name="Chang C.H."/>
            <person name="Bessho-Uehara M."/>
            <person name="Martin G.J."/>
            <person name="Bewick A.J."/>
            <person name="Behringer M."/>
            <person name="Debat H.J."/>
            <person name="Wong I."/>
            <person name="Day J.C."/>
            <person name="Suvorov A."/>
            <person name="Silva C.J."/>
            <person name="Stanger-Hall K.F."/>
            <person name="Hall D.W."/>
            <person name="Schmitz R.J."/>
            <person name="Nelson D.R."/>
            <person name="Lewis S.M."/>
            <person name="Shigenobu S."/>
            <person name="Bybee S.M."/>
            <person name="Larracuente A.M."/>
            <person name="Oba Y."/>
            <person name="Weng J.K."/>
        </authorList>
    </citation>
    <scope>NUCLEOTIDE SEQUENCE [LARGE SCALE GENOMIC DNA]</scope>
    <source>
        <strain evidence="4">1611_PpyrPB1</strain>
        <tissue evidence="4">Whole body</tissue>
    </source>
</reference>
<dbReference type="GO" id="GO:0051493">
    <property type="term" value="P:regulation of cytoskeleton organization"/>
    <property type="evidence" value="ECO:0007669"/>
    <property type="project" value="TreeGrafter"/>
</dbReference>
<accession>A0A1Y1KPI8</accession>
<evidence type="ECO:0000313" key="4">
    <source>
        <dbReference type="EMBL" id="KAB0795564.1"/>
    </source>
</evidence>
<proteinExistence type="predicted"/>
<dbReference type="Gene3D" id="1.10.418.10">
    <property type="entry name" value="Calponin-like domain"/>
    <property type="match status" value="1"/>
</dbReference>
<dbReference type="GO" id="GO:0008017">
    <property type="term" value="F:microtubule binding"/>
    <property type="evidence" value="ECO:0007669"/>
    <property type="project" value="TreeGrafter"/>
</dbReference>
<reference evidence="4" key="3">
    <citation type="submission" date="2019-08" db="EMBL/GenBank/DDBJ databases">
        <authorList>
            <consortium name="Photinus pyralis genome working group"/>
            <person name="Fallon T.R."/>
            <person name="Sander Lower S.E."/>
            <person name="Weng J.-K."/>
        </authorList>
    </citation>
    <scope>NUCLEOTIDE SEQUENCE</scope>
    <source>
        <strain evidence="4">1611_PpyrPB1</strain>
        <tissue evidence="4">Whole body</tissue>
    </source>
</reference>
<evidence type="ECO:0000256" key="1">
    <source>
        <dbReference type="SAM" id="Coils"/>
    </source>
</evidence>
<dbReference type="PANTHER" id="PTHR12509:SF9">
    <property type="entry name" value="SPERM FLAGELLAR PROTEIN 1 ISOFORM X1"/>
    <property type="match status" value="1"/>
</dbReference>
<evidence type="ECO:0000313" key="3">
    <source>
        <dbReference type="EMBL" id="JAV61575.1"/>
    </source>
</evidence>
<evidence type="ECO:0000259" key="2">
    <source>
        <dbReference type="PROSITE" id="PS50021"/>
    </source>
</evidence>
<keyword evidence="1" id="KW-0175">Coiled coil</keyword>
<dbReference type="InParanoid" id="A0A1Y1KPI8"/>
<dbReference type="SUPFAM" id="SSF47576">
    <property type="entry name" value="Calponin-homology domain, CH-domain"/>
    <property type="match status" value="1"/>
</dbReference>
<feature type="domain" description="Calponin-homology (CH)" evidence="2">
    <location>
        <begin position="7"/>
        <end position="112"/>
    </location>
</feature>
<keyword evidence="5" id="KW-1185">Reference proteome</keyword>
<dbReference type="InterPro" id="IPR036872">
    <property type="entry name" value="CH_dom_sf"/>
</dbReference>
<dbReference type="GO" id="GO:0005930">
    <property type="term" value="C:axoneme"/>
    <property type="evidence" value="ECO:0007669"/>
    <property type="project" value="TreeGrafter"/>
</dbReference>
<dbReference type="FunCoup" id="A0A1Y1KPI8">
    <property type="interactions" value="40"/>
</dbReference>
<dbReference type="AlphaFoldDB" id="A0A1Y1KPI8"/>
<dbReference type="FunFam" id="1.10.418.10:FF:000059">
    <property type="entry name" value="RIKEN cDNA 6430531B16 gene"/>
    <property type="match status" value="1"/>
</dbReference>
<dbReference type="EMBL" id="VVIM01000008">
    <property type="protein sequence ID" value="KAB0795564.1"/>
    <property type="molecule type" value="Genomic_DNA"/>
</dbReference>
<reference evidence="3" key="1">
    <citation type="journal article" date="2016" name="Sci. Rep.">
        <title>Molecular characterization of firefly nuptial gifts: a multi-omics approach sheds light on postcopulatory sexual selection.</title>
        <authorList>
            <person name="Al-Wathiqui N."/>
            <person name="Fallon T.R."/>
            <person name="South A."/>
            <person name="Weng J.K."/>
            <person name="Lewis S.M."/>
        </authorList>
    </citation>
    <scope>NUCLEOTIDE SEQUENCE</scope>
</reference>
<feature type="coiled-coil region" evidence="1">
    <location>
        <begin position="156"/>
        <end position="204"/>
    </location>
</feature>
<dbReference type="InterPro" id="IPR052111">
    <property type="entry name" value="Spermatogenesis_Ciliary_MAP"/>
</dbReference>
<organism evidence="3">
    <name type="scientific">Photinus pyralis</name>
    <name type="common">Common eastern firefly</name>
    <name type="synonym">Lampyris pyralis</name>
    <dbReference type="NCBI Taxonomy" id="7054"/>
    <lineage>
        <taxon>Eukaryota</taxon>
        <taxon>Metazoa</taxon>
        <taxon>Ecdysozoa</taxon>
        <taxon>Arthropoda</taxon>
        <taxon>Hexapoda</taxon>
        <taxon>Insecta</taxon>
        <taxon>Pterygota</taxon>
        <taxon>Neoptera</taxon>
        <taxon>Endopterygota</taxon>
        <taxon>Coleoptera</taxon>
        <taxon>Polyphaga</taxon>
        <taxon>Elateriformia</taxon>
        <taxon>Elateroidea</taxon>
        <taxon>Lampyridae</taxon>
        <taxon>Lampyrinae</taxon>
        <taxon>Photinus</taxon>
    </lineage>
</organism>
<name>A0A1Y1KPI8_PHOPY</name>
<dbReference type="EMBL" id="GEZM01081628">
    <property type="protein sequence ID" value="JAV61575.1"/>
    <property type="molecule type" value="Transcribed_RNA"/>
</dbReference>
<dbReference type="Proteomes" id="UP000327044">
    <property type="component" value="Unassembled WGS sequence"/>
</dbReference>
<protein>
    <recommendedName>
        <fullName evidence="2">Calponin-homology (CH) domain-containing protein</fullName>
    </recommendedName>
</protein>
<dbReference type="PANTHER" id="PTHR12509">
    <property type="entry name" value="SPERMATOGENESIS-ASSOCIATED 4-RELATED"/>
    <property type="match status" value="1"/>
</dbReference>
<gene>
    <name evidence="4" type="ORF">PPYR_12403</name>
</gene>
<sequence length="225" mass="25806">MGATNFECNVEELYRWIDGYSFSRQKRNISRDFSDAIPLAEILKHHYPKLVELHNYTPKNSMTQKLINWQTLNRKVLSKLELTLTNDVMQELAHSVPGAIEKLLVSVKERVERVAEKQQHHHNISCIEGLSGSIIPIRQRNSTKMVDHKVIPVDSFQSMEQQLEEKSEIINGLTQKVQHLESLLDIKDERINDLTKQIQQISGNRSSSSLPIIKGGGSTFFSKLF</sequence>
<dbReference type="PROSITE" id="PS50021">
    <property type="entry name" value="CH"/>
    <property type="match status" value="1"/>
</dbReference>
<dbReference type="InterPro" id="IPR010441">
    <property type="entry name" value="CH_2"/>
</dbReference>
<dbReference type="InterPro" id="IPR001715">
    <property type="entry name" value="CH_dom"/>
</dbReference>